<keyword evidence="2" id="KW-0238">DNA-binding</keyword>
<dbReference type="InterPro" id="IPR018490">
    <property type="entry name" value="cNMP-bd_dom_sf"/>
</dbReference>
<dbReference type="InterPro" id="IPR050397">
    <property type="entry name" value="Env_Response_Regulators"/>
</dbReference>
<dbReference type="GO" id="GO:0005829">
    <property type="term" value="C:cytosol"/>
    <property type="evidence" value="ECO:0007669"/>
    <property type="project" value="TreeGrafter"/>
</dbReference>
<dbReference type="Proteomes" id="UP000244060">
    <property type="component" value="Unassembled WGS sequence"/>
</dbReference>
<dbReference type="AlphaFoldDB" id="A0A2T5K0F4"/>
<dbReference type="PROSITE" id="PS51063">
    <property type="entry name" value="HTH_CRP_2"/>
    <property type="match status" value="1"/>
</dbReference>
<keyword evidence="3" id="KW-0804">Transcription</keyword>
<gene>
    <name evidence="6" type="ORF">C8J28_11327</name>
</gene>
<sequence length="274" mass="30061">MLAGTTVRLCCGPVPDLFPSLTLLPQDRQTLIVLPQIRNGSVNKLDETLLTRLPPFSLLERPQIRTILDQATPRRYDEGSTVFGEGMAADRFYLLLDGTIRVVRTTPTGEQIIALHIGPGQLFGIAPALARDTYPATAVAAAECVTLSWPVRLWGDFVASYPGFATESYRTLGARLGEMQNRITELATQQVEQRVAACLLRMVNQSGRKVATGIEISFPITRQNISEMTGTTLHTVSRLLSAWEREGIVESTRRRIVVTAPHRLVVLSGPAGQV</sequence>
<dbReference type="Gene3D" id="1.10.10.10">
    <property type="entry name" value="Winged helix-like DNA-binding domain superfamily/Winged helix DNA-binding domain"/>
    <property type="match status" value="1"/>
</dbReference>
<dbReference type="CDD" id="cd00092">
    <property type="entry name" value="HTH_CRP"/>
    <property type="match status" value="1"/>
</dbReference>
<dbReference type="InterPro" id="IPR012318">
    <property type="entry name" value="HTH_CRP"/>
</dbReference>
<dbReference type="InterPro" id="IPR036390">
    <property type="entry name" value="WH_DNA-bd_sf"/>
</dbReference>
<dbReference type="InterPro" id="IPR014710">
    <property type="entry name" value="RmlC-like_jellyroll"/>
</dbReference>
<accession>A0A2T5K0F4</accession>
<dbReference type="PANTHER" id="PTHR24567:SF28">
    <property type="entry name" value="LISTERIOLYSIN REGULATORY PROTEIN"/>
    <property type="match status" value="1"/>
</dbReference>
<dbReference type="GO" id="GO:0003700">
    <property type="term" value="F:DNA-binding transcription factor activity"/>
    <property type="evidence" value="ECO:0007669"/>
    <property type="project" value="TreeGrafter"/>
</dbReference>
<protein>
    <submittedName>
        <fullName evidence="6">CRP-like cAMP-binding protein</fullName>
    </submittedName>
</protein>
<dbReference type="Pfam" id="PF00027">
    <property type="entry name" value="cNMP_binding"/>
    <property type="match status" value="1"/>
</dbReference>
<dbReference type="InterPro" id="IPR000595">
    <property type="entry name" value="cNMP-bd_dom"/>
</dbReference>
<dbReference type="CDD" id="cd00038">
    <property type="entry name" value="CAP_ED"/>
    <property type="match status" value="1"/>
</dbReference>
<dbReference type="SMART" id="SM00419">
    <property type="entry name" value="HTH_CRP"/>
    <property type="match status" value="1"/>
</dbReference>
<dbReference type="Pfam" id="PF13545">
    <property type="entry name" value="HTH_Crp_2"/>
    <property type="match status" value="1"/>
</dbReference>
<evidence type="ECO:0000256" key="1">
    <source>
        <dbReference type="ARBA" id="ARBA00023015"/>
    </source>
</evidence>
<keyword evidence="1" id="KW-0805">Transcription regulation</keyword>
<dbReference type="GO" id="GO:0003677">
    <property type="term" value="F:DNA binding"/>
    <property type="evidence" value="ECO:0007669"/>
    <property type="project" value="UniProtKB-KW"/>
</dbReference>
<dbReference type="Gene3D" id="2.60.120.10">
    <property type="entry name" value="Jelly Rolls"/>
    <property type="match status" value="1"/>
</dbReference>
<organism evidence="6 7">
    <name type="scientific">Cereibacter azotoformans</name>
    <dbReference type="NCBI Taxonomy" id="43057"/>
    <lineage>
        <taxon>Bacteria</taxon>
        <taxon>Pseudomonadati</taxon>
        <taxon>Pseudomonadota</taxon>
        <taxon>Alphaproteobacteria</taxon>
        <taxon>Rhodobacterales</taxon>
        <taxon>Paracoccaceae</taxon>
        <taxon>Cereibacter</taxon>
    </lineage>
</organism>
<evidence type="ECO:0000256" key="3">
    <source>
        <dbReference type="ARBA" id="ARBA00023163"/>
    </source>
</evidence>
<evidence type="ECO:0000259" key="4">
    <source>
        <dbReference type="PROSITE" id="PS50042"/>
    </source>
</evidence>
<keyword evidence="7" id="KW-1185">Reference proteome</keyword>
<evidence type="ECO:0000313" key="7">
    <source>
        <dbReference type="Proteomes" id="UP000244060"/>
    </source>
</evidence>
<dbReference type="PROSITE" id="PS50042">
    <property type="entry name" value="CNMP_BINDING_3"/>
    <property type="match status" value="1"/>
</dbReference>
<dbReference type="InterPro" id="IPR036388">
    <property type="entry name" value="WH-like_DNA-bd_sf"/>
</dbReference>
<dbReference type="PANTHER" id="PTHR24567">
    <property type="entry name" value="CRP FAMILY TRANSCRIPTIONAL REGULATORY PROTEIN"/>
    <property type="match status" value="1"/>
</dbReference>
<feature type="domain" description="Cyclic nucleotide-binding" evidence="4">
    <location>
        <begin position="55"/>
        <end position="144"/>
    </location>
</feature>
<evidence type="ECO:0000313" key="6">
    <source>
        <dbReference type="EMBL" id="PTR15880.1"/>
    </source>
</evidence>
<proteinExistence type="predicted"/>
<feature type="domain" description="HTH crp-type" evidence="5">
    <location>
        <begin position="189"/>
        <end position="262"/>
    </location>
</feature>
<name>A0A2T5K0F4_9RHOB</name>
<dbReference type="EMBL" id="QAOT01000013">
    <property type="protein sequence ID" value="PTR15880.1"/>
    <property type="molecule type" value="Genomic_DNA"/>
</dbReference>
<dbReference type="PRINTS" id="PR00034">
    <property type="entry name" value="HTHCRP"/>
</dbReference>
<comment type="caution">
    <text evidence="6">The sequence shown here is derived from an EMBL/GenBank/DDBJ whole genome shotgun (WGS) entry which is preliminary data.</text>
</comment>
<evidence type="ECO:0000259" key="5">
    <source>
        <dbReference type="PROSITE" id="PS51063"/>
    </source>
</evidence>
<reference evidence="6 7" key="1">
    <citation type="submission" date="2018-04" db="EMBL/GenBank/DDBJ databases">
        <title>Genomic Encyclopedia of Type Strains, Phase III (KMG-III): the genomes of soil and plant-associated and newly described type strains.</title>
        <authorList>
            <person name="Whitman W."/>
        </authorList>
    </citation>
    <scope>NUCLEOTIDE SEQUENCE [LARGE SCALE GENOMIC DNA]</scope>
    <source>
        <strain evidence="6 7">KA25</strain>
    </source>
</reference>
<dbReference type="SUPFAM" id="SSF51206">
    <property type="entry name" value="cAMP-binding domain-like"/>
    <property type="match status" value="1"/>
</dbReference>
<dbReference type="SMART" id="SM00100">
    <property type="entry name" value="cNMP"/>
    <property type="match status" value="1"/>
</dbReference>
<evidence type="ECO:0000256" key="2">
    <source>
        <dbReference type="ARBA" id="ARBA00023125"/>
    </source>
</evidence>
<dbReference type="SUPFAM" id="SSF46785">
    <property type="entry name" value="Winged helix' DNA-binding domain"/>
    <property type="match status" value="1"/>
</dbReference>